<feature type="transmembrane region" description="Helical" evidence="1">
    <location>
        <begin position="44"/>
        <end position="62"/>
    </location>
</feature>
<reference evidence="2 3" key="1">
    <citation type="submission" date="2019-11" db="EMBL/GenBank/DDBJ databases">
        <title>Novel species isolated from a subtropical stream in China.</title>
        <authorList>
            <person name="Lu H."/>
        </authorList>
    </citation>
    <scope>NUCLEOTIDE SEQUENCE [LARGE SCALE GENOMIC DNA]</scope>
    <source>
        <strain evidence="2 3">FT26W</strain>
    </source>
</reference>
<organism evidence="2 3">
    <name type="scientific">Duganella aquatilis</name>
    <dbReference type="NCBI Taxonomy" id="2666082"/>
    <lineage>
        <taxon>Bacteria</taxon>
        <taxon>Pseudomonadati</taxon>
        <taxon>Pseudomonadota</taxon>
        <taxon>Betaproteobacteria</taxon>
        <taxon>Burkholderiales</taxon>
        <taxon>Oxalobacteraceae</taxon>
        <taxon>Telluria group</taxon>
        <taxon>Duganella</taxon>
    </lineage>
</organism>
<keyword evidence="3" id="KW-1185">Reference proteome</keyword>
<evidence type="ECO:0000313" key="3">
    <source>
        <dbReference type="Proteomes" id="UP000439986"/>
    </source>
</evidence>
<evidence type="ECO:0000256" key="1">
    <source>
        <dbReference type="SAM" id="Phobius"/>
    </source>
</evidence>
<keyword evidence="1" id="KW-1133">Transmembrane helix</keyword>
<keyword evidence="1" id="KW-0472">Membrane</keyword>
<dbReference type="RefSeq" id="WP_154357823.1">
    <property type="nucleotide sequence ID" value="NZ_WKJL01000007.1"/>
</dbReference>
<evidence type="ECO:0000313" key="2">
    <source>
        <dbReference type="EMBL" id="MRW84766.1"/>
    </source>
</evidence>
<keyword evidence="1" id="KW-0812">Transmembrane</keyword>
<dbReference type="EMBL" id="WKJL01000007">
    <property type="protein sequence ID" value="MRW84766.1"/>
    <property type="molecule type" value="Genomic_DNA"/>
</dbReference>
<proteinExistence type="predicted"/>
<accession>A0A844D980</accession>
<comment type="caution">
    <text evidence="2">The sequence shown here is derived from an EMBL/GenBank/DDBJ whole genome shotgun (WGS) entry which is preliminary data.</text>
</comment>
<gene>
    <name evidence="2" type="ORF">GJ698_11790</name>
</gene>
<dbReference type="AlphaFoldDB" id="A0A844D980"/>
<dbReference type="Proteomes" id="UP000439986">
    <property type="component" value="Unassembled WGS sequence"/>
</dbReference>
<protein>
    <submittedName>
        <fullName evidence="2">Uncharacterized protein</fullName>
    </submittedName>
</protein>
<sequence length="91" mass="10099">MGTLSLTAWFFIALATVALALDAYAIRKVFTSSFYEPAQRWGQTALILLVPLFGAYLTLYLAREHGTQFQSQPADHLQEIDGTCGDIDYHG</sequence>
<name>A0A844D980_9BURK</name>